<reference evidence="2" key="1">
    <citation type="journal article" date="2011" name="PLoS Genet.">
        <title>Genomic analysis of the necrotrophic fungal pathogens Sclerotinia sclerotiorum and Botrytis cinerea.</title>
        <authorList>
            <person name="Amselem J."/>
            <person name="Cuomo C.A."/>
            <person name="van Kan J.A."/>
            <person name="Viaud M."/>
            <person name="Benito E.P."/>
            <person name="Couloux A."/>
            <person name="Coutinho P.M."/>
            <person name="de Vries R.P."/>
            <person name="Dyer P.S."/>
            <person name="Fillinger S."/>
            <person name="Fournier E."/>
            <person name="Gout L."/>
            <person name="Hahn M."/>
            <person name="Kohn L."/>
            <person name="Lapalu N."/>
            <person name="Plummer K.M."/>
            <person name="Pradier J.M."/>
            <person name="Quevillon E."/>
            <person name="Sharon A."/>
            <person name="Simon A."/>
            <person name="ten Have A."/>
            <person name="Tudzynski B."/>
            <person name="Tudzynski P."/>
            <person name="Wincker P."/>
            <person name="Andrew M."/>
            <person name="Anthouard V."/>
            <person name="Beever R.E."/>
            <person name="Beffa R."/>
            <person name="Benoit I."/>
            <person name="Bouzid O."/>
            <person name="Brault B."/>
            <person name="Chen Z."/>
            <person name="Choquer M."/>
            <person name="Collemare J."/>
            <person name="Cotton P."/>
            <person name="Danchin E.G."/>
            <person name="Da Silva C."/>
            <person name="Gautier A."/>
            <person name="Giraud C."/>
            <person name="Giraud T."/>
            <person name="Gonzalez C."/>
            <person name="Grossetete S."/>
            <person name="Guldener U."/>
            <person name="Henrissat B."/>
            <person name="Howlett B.J."/>
            <person name="Kodira C."/>
            <person name="Kretschmer M."/>
            <person name="Lappartient A."/>
            <person name="Leroch M."/>
            <person name="Levis C."/>
            <person name="Mauceli E."/>
            <person name="Neuveglise C."/>
            <person name="Oeser B."/>
            <person name="Pearson M."/>
            <person name="Poulain J."/>
            <person name="Poussereau N."/>
            <person name="Quesneville H."/>
            <person name="Rascle C."/>
            <person name="Schumacher J."/>
            <person name="Segurens B."/>
            <person name="Sexton A."/>
            <person name="Silva E."/>
            <person name="Sirven C."/>
            <person name="Soanes D.M."/>
            <person name="Talbot N.J."/>
            <person name="Templeton M."/>
            <person name="Yandava C."/>
            <person name="Yarden O."/>
            <person name="Zeng Q."/>
            <person name="Rollins J.A."/>
            <person name="Lebrun M.H."/>
            <person name="Dickman M."/>
        </authorList>
    </citation>
    <scope>NUCLEOTIDE SEQUENCE [LARGE SCALE GENOMIC DNA]</scope>
    <source>
        <strain evidence="2">ATCC 18683 / 1980 / Ss-1</strain>
    </source>
</reference>
<organism evidence="1 2">
    <name type="scientific">Sclerotinia sclerotiorum (strain ATCC 18683 / 1980 / Ss-1)</name>
    <name type="common">White mold</name>
    <name type="synonym">Whetzelinia sclerotiorum</name>
    <dbReference type="NCBI Taxonomy" id="665079"/>
    <lineage>
        <taxon>Eukaryota</taxon>
        <taxon>Fungi</taxon>
        <taxon>Dikarya</taxon>
        <taxon>Ascomycota</taxon>
        <taxon>Pezizomycotina</taxon>
        <taxon>Leotiomycetes</taxon>
        <taxon>Helotiales</taxon>
        <taxon>Sclerotiniaceae</taxon>
        <taxon>Sclerotinia</taxon>
    </lineage>
</organism>
<evidence type="ECO:0000313" key="1">
    <source>
        <dbReference type="EMBL" id="EDO01121.1"/>
    </source>
</evidence>
<dbReference type="AlphaFoldDB" id="A7EE55"/>
<protein>
    <submittedName>
        <fullName evidence="1">Uncharacterized protein</fullName>
    </submittedName>
</protein>
<dbReference type="GeneID" id="5492051"/>
<dbReference type="InParanoid" id="A7EE55"/>
<evidence type="ECO:0000313" key="2">
    <source>
        <dbReference type="Proteomes" id="UP000001312"/>
    </source>
</evidence>
<keyword evidence="2" id="KW-1185">Reference proteome</keyword>
<name>A7EE55_SCLS1</name>
<dbReference type="RefSeq" id="XP_001595506.1">
    <property type="nucleotide sequence ID" value="XM_001595456.1"/>
</dbReference>
<dbReference type="Proteomes" id="UP000001312">
    <property type="component" value="Unassembled WGS sequence"/>
</dbReference>
<sequence>MPSKKFREGPDPREFDLSLAENFDITENAYLRRVVIVSRDG</sequence>
<gene>
    <name evidence="1" type="ORF">SS1G_03595</name>
</gene>
<proteinExistence type="predicted"/>
<dbReference type="EMBL" id="CH476624">
    <property type="protein sequence ID" value="EDO01121.1"/>
    <property type="molecule type" value="Genomic_DNA"/>
</dbReference>
<dbReference type="HOGENOM" id="CLU_3279759_0_0_1"/>
<accession>A7EE55</accession>
<dbReference type="KEGG" id="ssl:SS1G_03595"/>